<protein>
    <submittedName>
        <fullName evidence="2">Uncharacterized protein</fullName>
    </submittedName>
</protein>
<gene>
    <name evidence="2" type="ORF">Tci_839562</name>
</gene>
<comment type="caution">
    <text evidence="2">The sequence shown here is derived from an EMBL/GenBank/DDBJ whole genome shotgun (WGS) entry which is preliminary data.</text>
</comment>
<dbReference type="EMBL" id="BKCJ011016135">
    <property type="protein sequence ID" value="GFC67592.1"/>
    <property type="molecule type" value="Genomic_DNA"/>
</dbReference>
<name>A0A699QK46_TANCI</name>
<feature type="signal peptide" evidence="1">
    <location>
        <begin position="1"/>
        <end position="23"/>
    </location>
</feature>
<proteinExistence type="predicted"/>
<evidence type="ECO:0000313" key="2">
    <source>
        <dbReference type="EMBL" id="GFC67592.1"/>
    </source>
</evidence>
<evidence type="ECO:0000256" key="1">
    <source>
        <dbReference type="SAM" id="SignalP"/>
    </source>
</evidence>
<sequence length="91" mass="9770">MTIFGLLLVVVITPPKPAPLTHAAIRRMIKENVDAAIATERARQVNIRNDVSRSGPVRGQDAILVVLSKRMVATLAFHQVKAGPCCVATAN</sequence>
<reference evidence="2" key="1">
    <citation type="journal article" date="2019" name="Sci. Rep.">
        <title>Draft genome of Tanacetum cinerariifolium, the natural source of mosquito coil.</title>
        <authorList>
            <person name="Yamashiro T."/>
            <person name="Shiraishi A."/>
            <person name="Satake H."/>
            <person name="Nakayama K."/>
        </authorList>
    </citation>
    <scope>NUCLEOTIDE SEQUENCE</scope>
</reference>
<feature type="chain" id="PRO_5025360087" evidence="1">
    <location>
        <begin position="24"/>
        <end position="91"/>
    </location>
</feature>
<organism evidence="2">
    <name type="scientific">Tanacetum cinerariifolium</name>
    <name type="common">Dalmatian daisy</name>
    <name type="synonym">Chrysanthemum cinerariifolium</name>
    <dbReference type="NCBI Taxonomy" id="118510"/>
    <lineage>
        <taxon>Eukaryota</taxon>
        <taxon>Viridiplantae</taxon>
        <taxon>Streptophyta</taxon>
        <taxon>Embryophyta</taxon>
        <taxon>Tracheophyta</taxon>
        <taxon>Spermatophyta</taxon>
        <taxon>Magnoliopsida</taxon>
        <taxon>eudicotyledons</taxon>
        <taxon>Gunneridae</taxon>
        <taxon>Pentapetalae</taxon>
        <taxon>asterids</taxon>
        <taxon>campanulids</taxon>
        <taxon>Asterales</taxon>
        <taxon>Asteraceae</taxon>
        <taxon>Asteroideae</taxon>
        <taxon>Anthemideae</taxon>
        <taxon>Anthemidinae</taxon>
        <taxon>Tanacetum</taxon>
    </lineage>
</organism>
<accession>A0A699QK46</accession>
<keyword evidence="1" id="KW-0732">Signal</keyword>
<dbReference type="AlphaFoldDB" id="A0A699QK46"/>